<accession>A0A498I9X6</accession>
<evidence type="ECO:0000313" key="2">
    <source>
        <dbReference type="Proteomes" id="UP000290289"/>
    </source>
</evidence>
<protein>
    <submittedName>
        <fullName evidence="1">Uncharacterized protein</fullName>
    </submittedName>
</protein>
<dbReference type="AlphaFoldDB" id="A0A498I9X6"/>
<dbReference type="Proteomes" id="UP000290289">
    <property type="component" value="Chromosome 12"/>
</dbReference>
<proteinExistence type="predicted"/>
<sequence length="90" mass="10642">MMVHKPLAHPYKKSIQNTSPSLVLLALRQLWLYYHKHIVIGGTELFKSCDCDNMSIKDTKAHMNEIRLQMLEKLVQRFREVLKFEMVILT</sequence>
<reference evidence="1 2" key="1">
    <citation type="submission" date="2018-10" db="EMBL/GenBank/DDBJ databases">
        <title>A high-quality apple genome assembly.</title>
        <authorList>
            <person name="Hu J."/>
        </authorList>
    </citation>
    <scope>NUCLEOTIDE SEQUENCE [LARGE SCALE GENOMIC DNA]</scope>
    <source>
        <strain evidence="2">cv. HFTH1</strain>
        <tissue evidence="1">Young leaf</tissue>
    </source>
</reference>
<evidence type="ECO:0000313" key="1">
    <source>
        <dbReference type="EMBL" id="RXH80548.1"/>
    </source>
</evidence>
<keyword evidence="2" id="KW-1185">Reference proteome</keyword>
<organism evidence="1 2">
    <name type="scientific">Malus domestica</name>
    <name type="common">Apple</name>
    <name type="synonym">Pyrus malus</name>
    <dbReference type="NCBI Taxonomy" id="3750"/>
    <lineage>
        <taxon>Eukaryota</taxon>
        <taxon>Viridiplantae</taxon>
        <taxon>Streptophyta</taxon>
        <taxon>Embryophyta</taxon>
        <taxon>Tracheophyta</taxon>
        <taxon>Spermatophyta</taxon>
        <taxon>Magnoliopsida</taxon>
        <taxon>eudicotyledons</taxon>
        <taxon>Gunneridae</taxon>
        <taxon>Pentapetalae</taxon>
        <taxon>rosids</taxon>
        <taxon>fabids</taxon>
        <taxon>Rosales</taxon>
        <taxon>Rosaceae</taxon>
        <taxon>Amygdaloideae</taxon>
        <taxon>Maleae</taxon>
        <taxon>Malus</taxon>
    </lineage>
</organism>
<name>A0A498I9X6_MALDO</name>
<dbReference type="EMBL" id="RDQH01000338">
    <property type="protein sequence ID" value="RXH80548.1"/>
    <property type="molecule type" value="Genomic_DNA"/>
</dbReference>
<gene>
    <name evidence="1" type="ORF">DVH24_004462</name>
</gene>
<comment type="caution">
    <text evidence="1">The sequence shown here is derived from an EMBL/GenBank/DDBJ whole genome shotgun (WGS) entry which is preliminary data.</text>
</comment>